<dbReference type="CDD" id="cd00075">
    <property type="entry name" value="HATPase"/>
    <property type="match status" value="1"/>
</dbReference>
<gene>
    <name evidence="11" type="ORF">BBF96_04185</name>
</gene>
<reference evidence="11 12" key="1">
    <citation type="submission" date="2016-07" db="EMBL/GenBank/DDBJ databases">
        <title>Genome and transcriptome analysis of iron-reducing fermentative bacteria Anoxybacter fermentans.</title>
        <authorList>
            <person name="Zeng X."/>
            <person name="Shao Z."/>
        </authorList>
    </citation>
    <scope>NUCLEOTIDE SEQUENCE [LARGE SCALE GENOMIC DNA]</scope>
    <source>
        <strain evidence="11 12">DY22613</strain>
    </source>
</reference>
<dbReference type="SUPFAM" id="SSF55874">
    <property type="entry name" value="ATPase domain of HSP90 chaperone/DNA topoisomerase II/histidine kinase"/>
    <property type="match status" value="1"/>
</dbReference>
<keyword evidence="8" id="KW-0067">ATP-binding</keyword>
<keyword evidence="6" id="KW-0547">Nucleotide-binding</keyword>
<dbReference type="Proteomes" id="UP000267250">
    <property type="component" value="Chromosome"/>
</dbReference>
<dbReference type="GO" id="GO:0005524">
    <property type="term" value="F:ATP binding"/>
    <property type="evidence" value="ECO:0007669"/>
    <property type="project" value="UniProtKB-KW"/>
</dbReference>
<name>A0A3S9SWG3_9FIRM</name>
<accession>A0A3S9SWG3</accession>
<dbReference type="EMBL" id="CP016379">
    <property type="protein sequence ID" value="AZR72656.1"/>
    <property type="molecule type" value="Genomic_DNA"/>
</dbReference>
<comment type="catalytic activity">
    <reaction evidence="1">
        <text>ATP + protein L-histidine = ADP + protein N-phospho-L-histidine.</text>
        <dbReference type="EC" id="2.7.13.3"/>
    </reaction>
</comment>
<dbReference type="InterPro" id="IPR003661">
    <property type="entry name" value="HisK_dim/P_dom"/>
</dbReference>
<sequence length="398" mass="45693">MREFIRQLWKQSKKYKISRDYMKIPSVSREELAGRINSTDHVLKVLDKFIVPLQKVLKDREYTLGFIDSDGVILKVYQCAKKFVKDFAPGKIWTERYVGTTAIGVALTTKKTSIVCLKEHDYKKLQTVFAVSKPIIIHGEFLGVLTLAIEEKGGLEYLINLMSVIVGRVEEQLILQESFCNTAKGEKSFEEVFRTFIHEIKNPLANIRAFLQLQQIKSGNRAEYDKIIQEVDRISEMVENFRYICLPKDIYLTKINLTNLIKNIYEALKYMFNLKGCQLKLYIAEECWVMGNENKLKQVFLNIIKNAYEALDEEGLVEIRVKKGEKDCQVEIYDNGEGIASEELKLIFQPFYTTKVNGYGLGLAVCQEIISYHNGKIIIDSEKNVGTTVTITLPCVGF</sequence>
<evidence type="ECO:0000256" key="2">
    <source>
        <dbReference type="ARBA" id="ARBA00004370"/>
    </source>
</evidence>
<dbReference type="InterPro" id="IPR004358">
    <property type="entry name" value="Sig_transdc_His_kin-like_C"/>
</dbReference>
<dbReference type="RefSeq" id="WP_127015986.1">
    <property type="nucleotide sequence ID" value="NZ_CP016379.1"/>
</dbReference>
<dbReference type="SMART" id="SM00387">
    <property type="entry name" value="HATPase_c"/>
    <property type="match status" value="1"/>
</dbReference>
<evidence type="ECO:0000256" key="4">
    <source>
        <dbReference type="ARBA" id="ARBA00022553"/>
    </source>
</evidence>
<comment type="subcellular location">
    <subcellularLocation>
        <location evidence="2">Membrane</location>
    </subcellularLocation>
</comment>
<evidence type="ECO:0000256" key="6">
    <source>
        <dbReference type="ARBA" id="ARBA00022741"/>
    </source>
</evidence>
<keyword evidence="7" id="KW-0418">Kinase</keyword>
<dbReference type="InterPro" id="IPR036097">
    <property type="entry name" value="HisK_dim/P_sf"/>
</dbReference>
<dbReference type="GO" id="GO:0000155">
    <property type="term" value="F:phosphorelay sensor kinase activity"/>
    <property type="evidence" value="ECO:0007669"/>
    <property type="project" value="InterPro"/>
</dbReference>
<dbReference type="PANTHER" id="PTHR43065:SF10">
    <property type="entry name" value="PEROXIDE STRESS-ACTIVATED HISTIDINE KINASE MAK3"/>
    <property type="match status" value="1"/>
</dbReference>
<dbReference type="Gene3D" id="1.10.287.130">
    <property type="match status" value="1"/>
</dbReference>
<dbReference type="PANTHER" id="PTHR43065">
    <property type="entry name" value="SENSOR HISTIDINE KINASE"/>
    <property type="match status" value="1"/>
</dbReference>
<dbReference type="Gene3D" id="3.30.565.10">
    <property type="entry name" value="Histidine kinase-like ATPase, C-terminal domain"/>
    <property type="match status" value="1"/>
</dbReference>
<keyword evidence="9" id="KW-0902">Two-component regulatory system</keyword>
<dbReference type="OrthoDB" id="9784397at2"/>
<organism evidence="11 12">
    <name type="scientific">Anoxybacter fermentans</name>
    <dbReference type="NCBI Taxonomy" id="1323375"/>
    <lineage>
        <taxon>Bacteria</taxon>
        <taxon>Bacillati</taxon>
        <taxon>Bacillota</taxon>
        <taxon>Clostridia</taxon>
        <taxon>Halanaerobiales</taxon>
        <taxon>Anoxybacter</taxon>
    </lineage>
</organism>
<dbReference type="InterPro" id="IPR003594">
    <property type="entry name" value="HATPase_dom"/>
</dbReference>
<protein>
    <recommendedName>
        <fullName evidence="3">histidine kinase</fullName>
        <ecNumber evidence="3">2.7.13.3</ecNumber>
    </recommendedName>
</protein>
<evidence type="ECO:0000259" key="10">
    <source>
        <dbReference type="PROSITE" id="PS50109"/>
    </source>
</evidence>
<dbReference type="Pfam" id="PF00512">
    <property type="entry name" value="HisKA"/>
    <property type="match status" value="1"/>
</dbReference>
<dbReference type="KEGG" id="aft:BBF96_04185"/>
<keyword evidence="4" id="KW-0597">Phosphoprotein</keyword>
<keyword evidence="5" id="KW-0808">Transferase</keyword>
<dbReference type="FunFam" id="3.30.565.10:FF:000006">
    <property type="entry name" value="Sensor histidine kinase WalK"/>
    <property type="match status" value="1"/>
</dbReference>
<evidence type="ECO:0000256" key="1">
    <source>
        <dbReference type="ARBA" id="ARBA00000085"/>
    </source>
</evidence>
<dbReference type="InterPro" id="IPR005467">
    <property type="entry name" value="His_kinase_dom"/>
</dbReference>
<dbReference type="InterPro" id="IPR029016">
    <property type="entry name" value="GAF-like_dom_sf"/>
</dbReference>
<dbReference type="SUPFAM" id="SSF47384">
    <property type="entry name" value="Homodimeric domain of signal transducing histidine kinase"/>
    <property type="match status" value="1"/>
</dbReference>
<dbReference type="Pfam" id="PF02518">
    <property type="entry name" value="HATPase_c"/>
    <property type="match status" value="1"/>
</dbReference>
<feature type="domain" description="Histidine kinase" evidence="10">
    <location>
        <begin position="195"/>
        <end position="397"/>
    </location>
</feature>
<evidence type="ECO:0000256" key="3">
    <source>
        <dbReference type="ARBA" id="ARBA00012438"/>
    </source>
</evidence>
<dbReference type="EC" id="2.7.13.3" evidence="3"/>
<evidence type="ECO:0000256" key="7">
    <source>
        <dbReference type="ARBA" id="ARBA00022777"/>
    </source>
</evidence>
<dbReference type="CDD" id="cd00082">
    <property type="entry name" value="HisKA"/>
    <property type="match status" value="1"/>
</dbReference>
<keyword evidence="12" id="KW-1185">Reference proteome</keyword>
<dbReference type="Gene3D" id="3.30.450.40">
    <property type="match status" value="1"/>
</dbReference>
<dbReference type="InterPro" id="IPR036890">
    <property type="entry name" value="HATPase_C_sf"/>
</dbReference>
<dbReference type="GO" id="GO:0016020">
    <property type="term" value="C:membrane"/>
    <property type="evidence" value="ECO:0007669"/>
    <property type="project" value="UniProtKB-SubCell"/>
</dbReference>
<evidence type="ECO:0000313" key="12">
    <source>
        <dbReference type="Proteomes" id="UP000267250"/>
    </source>
</evidence>
<dbReference type="AlphaFoldDB" id="A0A3S9SWG3"/>
<evidence type="ECO:0000256" key="5">
    <source>
        <dbReference type="ARBA" id="ARBA00022679"/>
    </source>
</evidence>
<proteinExistence type="predicted"/>
<evidence type="ECO:0000256" key="8">
    <source>
        <dbReference type="ARBA" id="ARBA00022840"/>
    </source>
</evidence>
<dbReference type="PRINTS" id="PR00344">
    <property type="entry name" value="BCTRLSENSOR"/>
</dbReference>
<dbReference type="PROSITE" id="PS50109">
    <property type="entry name" value="HIS_KIN"/>
    <property type="match status" value="1"/>
</dbReference>
<evidence type="ECO:0000256" key="9">
    <source>
        <dbReference type="ARBA" id="ARBA00023012"/>
    </source>
</evidence>
<evidence type="ECO:0000313" key="11">
    <source>
        <dbReference type="EMBL" id="AZR72656.1"/>
    </source>
</evidence>